<dbReference type="EMBL" id="JASVDY010000001">
    <property type="protein sequence ID" value="MDV2467964.1"/>
    <property type="molecule type" value="Genomic_DNA"/>
</dbReference>
<keyword evidence="1" id="KW-0732">Signal</keyword>
<accession>A0ABU3WC54</accession>
<dbReference type="SMART" id="SM00867">
    <property type="entry name" value="YceI"/>
    <property type="match status" value="1"/>
</dbReference>
<dbReference type="InterPro" id="IPR036761">
    <property type="entry name" value="TTHA0802/YceI-like_sf"/>
</dbReference>
<dbReference type="RefSeq" id="WP_317082602.1">
    <property type="nucleotide sequence ID" value="NZ_JASVDY010000001.1"/>
</dbReference>
<evidence type="ECO:0000313" key="3">
    <source>
        <dbReference type="EMBL" id="MDV2467964.1"/>
    </source>
</evidence>
<dbReference type="SUPFAM" id="SSF101874">
    <property type="entry name" value="YceI-like"/>
    <property type="match status" value="1"/>
</dbReference>
<dbReference type="PANTHER" id="PTHR34406:SF1">
    <property type="entry name" value="PROTEIN YCEI"/>
    <property type="match status" value="1"/>
</dbReference>
<dbReference type="PANTHER" id="PTHR34406">
    <property type="entry name" value="PROTEIN YCEI"/>
    <property type="match status" value="1"/>
</dbReference>
<keyword evidence="4" id="KW-1185">Reference proteome</keyword>
<dbReference type="InterPro" id="IPR007372">
    <property type="entry name" value="Lipid/polyisoprenoid-bd_YceI"/>
</dbReference>
<evidence type="ECO:0000313" key="4">
    <source>
        <dbReference type="Proteomes" id="UP001278188"/>
    </source>
</evidence>
<protein>
    <submittedName>
        <fullName evidence="3">YceI family protein</fullName>
    </submittedName>
</protein>
<gene>
    <name evidence="3" type="ORF">QR674_03100</name>
</gene>
<feature type="domain" description="Lipid/polyisoprenoid-binding YceI-like" evidence="2">
    <location>
        <begin position="22"/>
        <end position="181"/>
    </location>
</feature>
<evidence type="ECO:0000259" key="2">
    <source>
        <dbReference type="SMART" id="SM00867"/>
    </source>
</evidence>
<proteinExistence type="predicted"/>
<reference evidence="3 4" key="1">
    <citation type="submission" date="2023-06" db="EMBL/GenBank/DDBJ databases">
        <title>Genomic Analysis of Acinetobacter Strains Recovered from South Australian Aquatic Samples provides Insights into the Circulation of Antibiotic Resistance determinants in the Environment.</title>
        <authorList>
            <person name="Tobin L."/>
            <person name="Jarocki V.M."/>
            <person name="Kenyon J."/>
            <person name="Drigo B."/>
            <person name="Donner E."/>
            <person name="Djordjevic S.P."/>
            <person name="Hamidian M."/>
        </authorList>
    </citation>
    <scope>NUCLEOTIDE SEQUENCE [LARGE SCALE GENOMIC DNA]</scope>
    <source>
        <strain evidence="3 4">SAAc652</strain>
    </source>
</reference>
<dbReference type="Pfam" id="PF04264">
    <property type="entry name" value="YceI"/>
    <property type="match status" value="1"/>
</dbReference>
<dbReference type="Proteomes" id="UP001278188">
    <property type="component" value="Unassembled WGS sequence"/>
</dbReference>
<organism evidence="3 4">
    <name type="scientific">Acinetobacter chinensis</name>
    <dbReference type="NCBI Taxonomy" id="2004650"/>
    <lineage>
        <taxon>Bacteria</taxon>
        <taxon>Pseudomonadati</taxon>
        <taxon>Pseudomonadota</taxon>
        <taxon>Gammaproteobacteria</taxon>
        <taxon>Moraxellales</taxon>
        <taxon>Moraxellaceae</taxon>
        <taxon>Acinetobacter</taxon>
    </lineage>
</organism>
<name>A0ABU3WC54_9GAMM</name>
<feature type="chain" id="PRO_5046590075" evidence="1">
    <location>
        <begin position="21"/>
        <end position="183"/>
    </location>
</feature>
<comment type="caution">
    <text evidence="3">The sequence shown here is derived from an EMBL/GenBank/DDBJ whole genome shotgun (WGS) entry which is preliminary data.</text>
</comment>
<feature type="signal peptide" evidence="1">
    <location>
        <begin position="1"/>
        <end position="20"/>
    </location>
</feature>
<evidence type="ECO:0000256" key="1">
    <source>
        <dbReference type="SAM" id="SignalP"/>
    </source>
</evidence>
<dbReference type="Gene3D" id="2.40.128.110">
    <property type="entry name" value="Lipid/polyisoprenoid-binding, YceI-like"/>
    <property type="match status" value="1"/>
</dbReference>
<sequence>MLLNSAVTLMVLSLLTSANAGTYTLAQNSHVGFHIESMGVSIVKAQFSKVQSSLNFDVKVPQNASTSFIMDVNSLSVNKPSLKNMIMGQDLFYAAKYKTASFKSTVFQPLGGHHYNIQGHLTLRGVTRPVTFTATIKPAVADASVMDFKSSTTIKRSDFGMKKAVGGVGEKVSIDVSGQWKAQ</sequence>